<dbReference type="RefSeq" id="WP_262393866.1">
    <property type="nucleotide sequence ID" value="NZ_JACRTD010000001.1"/>
</dbReference>
<dbReference type="SUPFAM" id="SSF51064">
    <property type="entry name" value="Head domain of nucleotide exchange factor GrpE"/>
    <property type="match status" value="1"/>
</dbReference>
<dbReference type="GO" id="GO:0051082">
    <property type="term" value="F:unfolded protein binding"/>
    <property type="evidence" value="ECO:0007669"/>
    <property type="project" value="TreeGrafter"/>
</dbReference>
<evidence type="ECO:0000256" key="13">
    <source>
        <dbReference type="SAM" id="MobiDB-lite"/>
    </source>
</evidence>
<proteinExistence type="inferred from homology"/>
<gene>
    <name evidence="10 14" type="primary">grpE</name>
    <name evidence="14" type="ORF">H8705_00205</name>
</gene>
<evidence type="ECO:0000256" key="8">
    <source>
        <dbReference type="ARBA" id="ARBA00072274"/>
    </source>
</evidence>
<evidence type="ECO:0000256" key="9">
    <source>
        <dbReference type="ARBA" id="ARBA00076414"/>
    </source>
</evidence>
<evidence type="ECO:0000256" key="3">
    <source>
        <dbReference type="ARBA" id="ARBA00011738"/>
    </source>
</evidence>
<dbReference type="AlphaFoldDB" id="A0A926IGT8"/>
<organism evidence="14 15">
    <name type="scientific">Youxingia wuxianensis</name>
    <dbReference type="NCBI Taxonomy" id="2763678"/>
    <lineage>
        <taxon>Bacteria</taxon>
        <taxon>Bacillati</taxon>
        <taxon>Bacillota</taxon>
        <taxon>Clostridia</taxon>
        <taxon>Eubacteriales</taxon>
        <taxon>Oscillospiraceae</taxon>
        <taxon>Youxingia</taxon>
    </lineage>
</organism>
<keyword evidence="5 10" id="KW-0346">Stress response</keyword>
<comment type="subunit">
    <text evidence="3 10">Homodimer.</text>
</comment>
<dbReference type="PANTHER" id="PTHR21237:SF23">
    <property type="entry name" value="GRPE PROTEIN HOMOLOG, MITOCHONDRIAL"/>
    <property type="match status" value="1"/>
</dbReference>
<dbReference type="GO" id="GO:0051087">
    <property type="term" value="F:protein-folding chaperone binding"/>
    <property type="evidence" value="ECO:0007669"/>
    <property type="project" value="InterPro"/>
</dbReference>
<reference evidence="14" key="1">
    <citation type="submission" date="2020-08" db="EMBL/GenBank/DDBJ databases">
        <title>Genome public.</title>
        <authorList>
            <person name="Liu C."/>
            <person name="Sun Q."/>
        </authorList>
    </citation>
    <scope>NUCLEOTIDE SEQUENCE</scope>
    <source>
        <strain evidence="14">NSJ-64</strain>
    </source>
</reference>
<keyword evidence="6 10" id="KW-0143">Chaperone</keyword>
<dbReference type="HAMAP" id="MF_01151">
    <property type="entry name" value="GrpE"/>
    <property type="match status" value="1"/>
</dbReference>
<feature type="compositionally biased region" description="Basic and acidic residues" evidence="13">
    <location>
        <begin position="41"/>
        <end position="50"/>
    </location>
</feature>
<dbReference type="SUPFAM" id="SSF58014">
    <property type="entry name" value="Coiled-coil domain of nucleotide exchange factor GrpE"/>
    <property type="match status" value="1"/>
</dbReference>
<evidence type="ECO:0000256" key="6">
    <source>
        <dbReference type="ARBA" id="ARBA00023186"/>
    </source>
</evidence>
<evidence type="ECO:0000256" key="12">
    <source>
        <dbReference type="RuleBase" id="RU004478"/>
    </source>
</evidence>
<dbReference type="PANTHER" id="PTHR21237">
    <property type="entry name" value="GRPE PROTEIN"/>
    <property type="match status" value="1"/>
</dbReference>
<accession>A0A926IGT8</accession>
<evidence type="ECO:0000256" key="7">
    <source>
        <dbReference type="ARBA" id="ARBA00053401"/>
    </source>
</evidence>
<dbReference type="EMBL" id="JACRTD010000001">
    <property type="protein sequence ID" value="MBC8584008.1"/>
    <property type="molecule type" value="Genomic_DNA"/>
</dbReference>
<dbReference type="Proteomes" id="UP000623678">
    <property type="component" value="Unassembled WGS sequence"/>
</dbReference>
<evidence type="ECO:0000256" key="4">
    <source>
        <dbReference type="ARBA" id="ARBA00022490"/>
    </source>
</evidence>
<comment type="similarity">
    <text evidence="2 10 12">Belongs to the GrpE family.</text>
</comment>
<evidence type="ECO:0000256" key="2">
    <source>
        <dbReference type="ARBA" id="ARBA00009054"/>
    </source>
</evidence>
<evidence type="ECO:0000256" key="10">
    <source>
        <dbReference type="HAMAP-Rule" id="MF_01151"/>
    </source>
</evidence>
<feature type="region of interest" description="Disordered" evidence="13">
    <location>
        <begin position="1"/>
        <end position="52"/>
    </location>
</feature>
<dbReference type="InterPro" id="IPR009012">
    <property type="entry name" value="GrpE_head"/>
</dbReference>
<comment type="function">
    <text evidence="7 10 11">Participates actively in the response to hyperosmotic and heat shock by preventing the aggregation of stress-denatured proteins, in association with DnaK and GrpE. It is the nucleotide exchange factor for DnaK and may function as a thermosensor. Unfolded proteins bind initially to DnaJ; upon interaction with the DnaJ-bound protein, DnaK hydrolyzes its bound ATP, resulting in the formation of a stable complex. GrpE releases ADP from DnaK; ATP binding to DnaK triggers the release of the substrate protein, thus completing the reaction cycle. Several rounds of ATP-dependent interactions between DnaJ, DnaK and GrpE are required for fully efficient folding.</text>
</comment>
<comment type="caution">
    <text evidence="14">The sequence shown here is derived from an EMBL/GenBank/DDBJ whole genome shotgun (WGS) entry which is preliminary data.</text>
</comment>
<dbReference type="NCBIfam" id="NF010738">
    <property type="entry name" value="PRK14140.1"/>
    <property type="match status" value="1"/>
</dbReference>
<dbReference type="NCBIfam" id="NF010757">
    <property type="entry name" value="PRK14160.1"/>
    <property type="match status" value="1"/>
</dbReference>
<dbReference type="GO" id="GO:0000774">
    <property type="term" value="F:adenyl-nucleotide exchange factor activity"/>
    <property type="evidence" value="ECO:0007669"/>
    <property type="project" value="InterPro"/>
</dbReference>
<comment type="subcellular location">
    <subcellularLocation>
        <location evidence="1 10">Cytoplasm</location>
    </subcellularLocation>
</comment>
<dbReference type="InterPro" id="IPR013805">
    <property type="entry name" value="GrpE_CC"/>
</dbReference>
<dbReference type="GO" id="GO:0005737">
    <property type="term" value="C:cytoplasm"/>
    <property type="evidence" value="ECO:0007669"/>
    <property type="project" value="UniProtKB-SubCell"/>
</dbReference>
<evidence type="ECO:0000313" key="15">
    <source>
        <dbReference type="Proteomes" id="UP000623678"/>
    </source>
</evidence>
<dbReference type="FunFam" id="2.30.22.10:FF:000001">
    <property type="entry name" value="Protein GrpE"/>
    <property type="match status" value="1"/>
</dbReference>
<dbReference type="InterPro" id="IPR000740">
    <property type="entry name" value="GrpE"/>
</dbReference>
<dbReference type="PRINTS" id="PR00773">
    <property type="entry name" value="GRPEPROTEIN"/>
</dbReference>
<dbReference type="Gene3D" id="3.90.20.20">
    <property type="match status" value="1"/>
</dbReference>
<evidence type="ECO:0000313" key="14">
    <source>
        <dbReference type="EMBL" id="MBC8584008.1"/>
    </source>
</evidence>
<keyword evidence="15" id="KW-1185">Reference proteome</keyword>
<evidence type="ECO:0000256" key="1">
    <source>
        <dbReference type="ARBA" id="ARBA00004496"/>
    </source>
</evidence>
<dbReference type="Pfam" id="PF01025">
    <property type="entry name" value="GrpE"/>
    <property type="match status" value="1"/>
</dbReference>
<evidence type="ECO:0000256" key="11">
    <source>
        <dbReference type="RuleBase" id="RU000639"/>
    </source>
</evidence>
<sequence length="189" mass="21414">MSDKKKNEELEQETESTVPQAEQMEEQDSSQQPKETQAPEPPEKTEKQLLEEQIADLNNKLLRTLAEYDNFRKRSQREKDALAPVTTASVLAQFLPVVDTVERALAAECSDGEYKKGVEMILTSFKETFSRLGAEEFGEVGEQFDPNLHNAVMHVEDEALQANTITEVFQKGYKLGERIIRHAMVKVAN</sequence>
<dbReference type="GO" id="GO:0006457">
    <property type="term" value="P:protein folding"/>
    <property type="evidence" value="ECO:0007669"/>
    <property type="project" value="InterPro"/>
</dbReference>
<evidence type="ECO:0000256" key="5">
    <source>
        <dbReference type="ARBA" id="ARBA00023016"/>
    </source>
</evidence>
<dbReference type="GO" id="GO:0042803">
    <property type="term" value="F:protein homodimerization activity"/>
    <property type="evidence" value="ECO:0007669"/>
    <property type="project" value="InterPro"/>
</dbReference>
<dbReference type="Gene3D" id="2.30.22.10">
    <property type="entry name" value="Head domain of nucleotide exchange factor GrpE"/>
    <property type="match status" value="1"/>
</dbReference>
<protein>
    <recommendedName>
        <fullName evidence="8 10">Protein GrpE</fullName>
    </recommendedName>
    <alternativeName>
        <fullName evidence="9 10">HSP-70 cofactor</fullName>
    </alternativeName>
</protein>
<name>A0A926IGT8_9FIRM</name>
<dbReference type="CDD" id="cd00446">
    <property type="entry name" value="GrpE"/>
    <property type="match status" value="1"/>
</dbReference>
<dbReference type="PROSITE" id="PS01071">
    <property type="entry name" value="GRPE"/>
    <property type="match status" value="1"/>
</dbReference>
<keyword evidence="4 10" id="KW-0963">Cytoplasm</keyword>